<dbReference type="RefSeq" id="WP_136454938.1">
    <property type="nucleotide sequence ID" value="NZ_SSWH01000009.1"/>
</dbReference>
<dbReference type="Pfam" id="PF04480">
    <property type="entry name" value="DUF559"/>
    <property type="match status" value="1"/>
</dbReference>
<reference evidence="2 3" key="1">
    <citation type="submission" date="2019-04" db="EMBL/GenBank/DDBJ databases">
        <authorList>
            <person name="Liu Q."/>
            <person name="Xin Y.-H."/>
        </authorList>
    </citation>
    <scope>NUCLEOTIDE SEQUENCE [LARGE SCALE GENOMIC DNA]</scope>
    <source>
        <strain evidence="2 3">AM23</strain>
    </source>
</reference>
<evidence type="ECO:0000313" key="2">
    <source>
        <dbReference type="EMBL" id="THJ65839.1"/>
    </source>
</evidence>
<organism evidence="2 3">
    <name type="scientific">Arthrobacter echini</name>
    <dbReference type="NCBI Taxonomy" id="1529066"/>
    <lineage>
        <taxon>Bacteria</taxon>
        <taxon>Bacillati</taxon>
        <taxon>Actinomycetota</taxon>
        <taxon>Actinomycetes</taxon>
        <taxon>Micrococcales</taxon>
        <taxon>Micrococcaceae</taxon>
        <taxon>Arthrobacter</taxon>
    </lineage>
</organism>
<proteinExistence type="predicted"/>
<dbReference type="OrthoDB" id="5144556at2"/>
<dbReference type="Gene3D" id="3.40.960.10">
    <property type="entry name" value="VSR Endonuclease"/>
    <property type="match status" value="1"/>
</dbReference>
<sequence length="275" mass="30343">MDAVTALRLAGAVARTGRLLERGVTSREISRQIRSGAILRLRQGVLALPDAPPDLVTATLHHARLTCASAAQYYDLWLLHRPTIHHLYCHARAQEDWTNHHRPLSVPVHASLPLVGRVDALIHALHCLPPLDAAVMVESALRRSDTVRSFILDRLQGNRNGPARAALDLVTGTAESALEVVARVLFSRAGLHVEAQVQLDGVGRVDFVLEGFLVVEVDGDAYHSDRASRRRDRRRDNMSIVGGYLVLRYGYEDVMFHPGEVLAQVLAVLSGRPLR</sequence>
<dbReference type="AlphaFoldDB" id="A0A4V3Z5D0"/>
<dbReference type="InterPro" id="IPR007569">
    <property type="entry name" value="DUF559"/>
</dbReference>
<dbReference type="SUPFAM" id="SSF52980">
    <property type="entry name" value="Restriction endonuclease-like"/>
    <property type="match status" value="1"/>
</dbReference>
<evidence type="ECO:0000313" key="3">
    <source>
        <dbReference type="Proteomes" id="UP000305233"/>
    </source>
</evidence>
<keyword evidence="3" id="KW-1185">Reference proteome</keyword>
<dbReference type="Proteomes" id="UP000305233">
    <property type="component" value="Unassembled WGS sequence"/>
</dbReference>
<dbReference type="InterPro" id="IPR011335">
    <property type="entry name" value="Restrct_endonuc-II-like"/>
</dbReference>
<gene>
    <name evidence="2" type="ORF">E8P82_11180</name>
</gene>
<feature type="domain" description="DUF559" evidence="1">
    <location>
        <begin position="205"/>
        <end position="269"/>
    </location>
</feature>
<accession>A0A4V3Z5D0</accession>
<evidence type="ECO:0000259" key="1">
    <source>
        <dbReference type="Pfam" id="PF04480"/>
    </source>
</evidence>
<protein>
    <submittedName>
        <fullName evidence="2">DUF559 domain-containing protein</fullName>
    </submittedName>
</protein>
<dbReference type="EMBL" id="SSWH01000009">
    <property type="protein sequence ID" value="THJ65839.1"/>
    <property type="molecule type" value="Genomic_DNA"/>
</dbReference>
<comment type="caution">
    <text evidence="2">The sequence shown here is derived from an EMBL/GenBank/DDBJ whole genome shotgun (WGS) entry which is preliminary data.</text>
</comment>
<name>A0A4V3Z5D0_9MICC</name>